<dbReference type="PROSITE" id="PS51257">
    <property type="entry name" value="PROKAR_LIPOPROTEIN"/>
    <property type="match status" value="1"/>
</dbReference>
<evidence type="ECO:0000313" key="3">
    <source>
        <dbReference type="Proteomes" id="UP000003053"/>
    </source>
</evidence>
<feature type="chain" id="PRO_5002666747" description="Lipoprotein" evidence="1">
    <location>
        <begin position="23"/>
        <end position="224"/>
    </location>
</feature>
<sequence length="224" mass="25253">MRKIAFTFLFCFAALGFTSCSNNELDIDETPEALLKQIELKRDANGVYSIAYQVLNNTLSVTHDDVTSNTKEFHLSKVVFDTKNQYSQSLALSDNRLSVGLFDDTVGERAKFTIEDENINFAKGGETKFLKTYGLTTNEDGTLQLDFEVEDNVVATFLYNKLLGIYEVHLRNGPSTQKVFSLTVDIPITKILKIDFVNHALFGKGVAARKERKPRVVYDTSFSY</sequence>
<dbReference type="EMBL" id="AAOG01000001">
    <property type="protein sequence ID" value="EAR13159.1"/>
    <property type="molecule type" value="Genomic_DNA"/>
</dbReference>
<evidence type="ECO:0000256" key="1">
    <source>
        <dbReference type="SAM" id="SignalP"/>
    </source>
</evidence>
<dbReference type="Proteomes" id="UP000003053">
    <property type="component" value="Unassembled WGS sequence"/>
</dbReference>
<accession>A4BW18</accession>
<reference evidence="2 3" key="1">
    <citation type="submission" date="2006-02" db="EMBL/GenBank/DDBJ databases">
        <authorList>
            <person name="Murray A."/>
            <person name="Staley J."/>
            <person name="Ferriera S."/>
            <person name="Johnson J."/>
            <person name="Kravitz S."/>
            <person name="Halpern A."/>
            <person name="Remington K."/>
            <person name="Beeson K."/>
            <person name="Tran B."/>
            <person name="Rogers Y.-H."/>
            <person name="Friedman R."/>
            <person name="Venter J.C."/>
        </authorList>
    </citation>
    <scope>NUCLEOTIDE SEQUENCE [LARGE SCALE GENOMIC DNA]</scope>
    <source>
        <strain evidence="2 3">23-P</strain>
    </source>
</reference>
<dbReference type="eggNOG" id="ENOG503412G">
    <property type="taxonomic scope" value="Bacteria"/>
</dbReference>
<dbReference type="STRING" id="313594.PI23P_01657"/>
<feature type="signal peptide" evidence="1">
    <location>
        <begin position="1"/>
        <end position="22"/>
    </location>
</feature>
<comment type="caution">
    <text evidence="2">The sequence shown here is derived from an EMBL/GenBank/DDBJ whole genome shotgun (WGS) entry which is preliminary data.</text>
</comment>
<dbReference type="OrthoDB" id="1200936at2"/>
<protein>
    <recommendedName>
        <fullName evidence="4">Lipoprotein</fullName>
    </recommendedName>
</protein>
<organism evidence="2 3">
    <name type="scientific">Polaribacter irgensii 23-P</name>
    <dbReference type="NCBI Taxonomy" id="313594"/>
    <lineage>
        <taxon>Bacteria</taxon>
        <taxon>Pseudomonadati</taxon>
        <taxon>Bacteroidota</taxon>
        <taxon>Flavobacteriia</taxon>
        <taxon>Flavobacteriales</taxon>
        <taxon>Flavobacteriaceae</taxon>
    </lineage>
</organism>
<gene>
    <name evidence="2" type="ORF">PI23P_01657</name>
</gene>
<dbReference type="HOGENOM" id="CLU_1234104_0_0_10"/>
<name>A4BW18_9FLAO</name>
<dbReference type="RefSeq" id="WP_004568952.1">
    <property type="nucleotide sequence ID" value="NZ_CH724148.1"/>
</dbReference>
<keyword evidence="1" id="KW-0732">Signal</keyword>
<evidence type="ECO:0000313" key="2">
    <source>
        <dbReference type="EMBL" id="EAR13159.1"/>
    </source>
</evidence>
<dbReference type="AlphaFoldDB" id="A4BW18"/>
<keyword evidence="3" id="KW-1185">Reference proteome</keyword>
<evidence type="ECO:0008006" key="4">
    <source>
        <dbReference type="Google" id="ProtNLM"/>
    </source>
</evidence>
<proteinExistence type="predicted"/>